<evidence type="ECO:0000313" key="2">
    <source>
        <dbReference type="Proteomes" id="UP001470230"/>
    </source>
</evidence>
<evidence type="ECO:0000313" key="1">
    <source>
        <dbReference type="EMBL" id="KAK8845901.1"/>
    </source>
</evidence>
<protein>
    <recommendedName>
        <fullName evidence="3">Protein kinase domain-containing protein</fullName>
    </recommendedName>
</protein>
<sequence>MIFSSLSLAREFPSYEEITIDQSNQFKNISIPHLTNMINKPTISMLNNAIEKTNNKYSFKNFIFNFNNFNKKELILKVYIVTDKNTGKEYAAHVSNIDLNQFSKKEMQDISEEMNIISEINYPSLAKLFGFSPVNFEGDPNPTFITEI</sequence>
<dbReference type="Gene3D" id="3.30.200.20">
    <property type="entry name" value="Phosphorylase Kinase, domain 1"/>
    <property type="match status" value="1"/>
</dbReference>
<accession>A0ABR2HEN4</accession>
<reference evidence="1 2" key="1">
    <citation type="submission" date="2024-04" db="EMBL/GenBank/DDBJ databases">
        <title>Tritrichomonas musculus Genome.</title>
        <authorList>
            <person name="Alves-Ferreira E."/>
            <person name="Grigg M."/>
            <person name="Lorenzi H."/>
            <person name="Galac M."/>
        </authorList>
    </citation>
    <scope>NUCLEOTIDE SEQUENCE [LARGE SCALE GENOMIC DNA]</scope>
    <source>
        <strain evidence="1 2">EAF2021</strain>
    </source>
</reference>
<organism evidence="1 2">
    <name type="scientific">Tritrichomonas musculus</name>
    <dbReference type="NCBI Taxonomy" id="1915356"/>
    <lineage>
        <taxon>Eukaryota</taxon>
        <taxon>Metamonada</taxon>
        <taxon>Parabasalia</taxon>
        <taxon>Tritrichomonadida</taxon>
        <taxon>Tritrichomonadidae</taxon>
        <taxon>Tritrichomonas</taxon>
    </lineage>
</organism>
<dbReference type="EMBL" id="JAPFFF010000030">
    <property type="protein sequence ID" value="KAK8845901.1"/>
    <property type="molecule type" value="Genomic_DNA"/>
</dbReference>
<gene>
    <name evidence="1" type="ORF">M9Y10_020829</name>
</gene>
<dbReference type="SUPFAM" id="SSF56112">
    <property type="entry name" value="Protein kinase-like (PK-like)"/>
    <property type="match status" value="1"/>
</dbReference>
<name>A0ABR2HEN4_9EUKA</name>
<keyword evidence="2" id="KW-1185">Reference proteome</keyword>
<dbReference type="Proteomes" id="UP001470230">
    <property type="component" value="Unassembled WGS sequence"/>
</dbReference>
<dbReference type="InterPro" id="IPR011009">
    <property type="entry name" value="Kinase-like_dom_sf"/>
</dbReference>
<evidence type="ECO:0008006" key="3">
    <source>
        <dbReference type="Google" id="ProtNLM"/>
    </source>
</evidence>
<comment type="caution">
    <text evidence="1">The sequence shown here is derived from an EMBL/GenBank/DDBJ whole genome shotgun (WGS) entry which is preliminary data.</text>
</comment>
<proteinExistence type="predicted"/>